<comment type="subcellular location">
    <subcellularLocation>
        <location evidence="1">Membrane</location>
        <topology evidence="1">Multi-pass membrane protein</topology>
    </subcellularLocation>
</comment>
<dbReference type="Pfam" id="PF00004">
    <property type="entry name" value="AAA"/>
    <property type="match status" value="1"/>
</dbReference>
<keyword evidence="5" id="KW-0040">ANK repeat</keyword>
<reference evidence="10 11" key="1">
    <citation type="submission" date="2020-10" db="EMBL/GenBank/DDBJ databases">
        <title>The Coptis chinensis genome and diversification of protoberbering-type alkaloids.</title>
        <authorList>
            <person name="Wang B."/>
            <person name="Shu S."/>
            <person name="Song C."/>
            <person name="Liu Y."/>
        </authorList>
    </citation>
    <scope>NUCLEOTIDE SEQUENCE [LARGE SCALE GENOMIC DNA]</scope>
    <source>
        <strain evidence="10">HL-2020</strain>
        <tissue evidence="10">Leaf</tissue>
    </source>
</reference>
<keyword evidence="4 7" id="KW-1133">Transmembrane helix</keyword>
<dbReference type="OrthoDB" id="1938981at2759"/>
<name>A0A835LXW0_9MAGN</name>
<dbReference type="AlphaFoldDB" id="A0A835LXW0"/>
<dbReference type="PANTHER" id="PTHR24186:SF36">
    <property type="entry name" value="SERINE_THREONINE-PROTEIN PHOSPHATASE 6 REGULATORY ANKYRIN REPEAT SUBUNIT A-LIKE"/>
    <property type="match status" value="1"/>
</dbReference>
<evidence type="ECO:0000256" key="7">
    <source>
        <dbReference type="SAM" id="Phobius"/>
    </source>
</evidence>
<evidence type="ECO:0008006" key="12">
    <source>
        <dbReference type="Google" id="ProtNLM"/>
    </source>
</evidence>
<feature type="domain" description="ATPase AAA-type core" evidence="8">
    <location>
        <begin position="200"/>
        <end position="227"/>
    </location>
</feature>
<feature type="domain" description="PGG" evidence="9">
    <location>
        <begin position="4"/>
        <end position="83"/>
    </location>
</feature>
<evidence type="ECO:0000256" key="4">
    <source>
        <dbReference type="ARBA" id="ARBA00022989"/>
    </source>
</evidence>
<evidence type="ECO:0000259" key="9">
    <source>
        <dbReference type="Pfam" id="PF13962"/>
    </source>
</evidence>
<feature type="transmembrane region" description="Helical" evidence="7">
    <location>
        <begin position="12"/>
        <end position="32"/>
    </location>
</feature>
<keyword evidence="3" id="KW-0677">Repeat</keyword>
<dbReference type="SUPFAM" id="SSF52540">
    <property type="entry name" value="P-loop containing nucleoside triphosphate hydrolases"/>
    <property type="match status" value="1"/>
</dbReference>
<dbReference type="PANTHER" id="PTHR24186">
    <property type="entry name" value="PROTEIN PHOSPHATASE 1 REGULATORY SUBUNIT"/>
    <property type="match status" value="1"/>
</dbReference>
<organism evidence="10 11">
    <name type="scientific">Coptis chinensis</name>
    <dbReference type="NCBI Taxonomy" id="261450"/>
    <lineage>
        <taxon>Eukaryota</taxon>
        <taxon>Viridiplantae</taxon>
        <taxon>Streptophyta</taxon>
        <taxon>Embryophyta</taxon>
        <taxon>Tracheophyta</taxon>
        <taxon>Spermatophyta</taxon>
        <taxon>Magnoliopsida</taxon>
        <taxon>Ranunculales</taxon>
        <taxon>Ranunculaceae</taxon>
        <taxon>Coptidoideae</taxon>
        <taxon>Coptis</taxon>
    </lineage>
</organism>
<evidence type="ECO:0000256" key="2">
    <source>
        <dbReference type="ARBA" id="ARBA00022692"/>
    </source>
</evidence>
<keyword evidence="2 7" id="KW-0812">Transmembrane</keyword>
<dbReference type="InterPro" id="IPR026961">
    <property type="entry name" value="PGG_dom"/>
</dbReference>
<keyword evidence="11" id="KW-1185">Reference proteome</keyword>
<evidence type="ECO:0000313" key="11">
    <source>
        <dbReference type="Proteomes" id="UP000631114"/>
    </source>
</evidence>
<proteinExistence type="predicted"/>
<comment type="caution">
    <text evidence="10">The sequence shown here is derived from an EMBL/GenBank/DDBJ whole genome shotgun (WGS) entry which is preliminary data.</text>
</comment>
<keyword evidence="6 7" id="KW-0472">Membrane</keyword>
<dbReference type="GO" id="GO:0005886">
    <property type="term" value="C:plasma membrane"/>
    <property type="evidence" value="ECO:0007669"/>
    <property type="project" value="TreeGrafter"/>
</dbReference>
<evidence type="ECO:0000256" key="6">
    <source>
        <dbReference type="ARBA" id="ARBA00023136"/>
    </source>
</evidence>
<dbReference type="GO" id="GO:0016887">
    <property type="term" value="F:ATP hydrolysis activity"/>
    <property type="evidence" value="ECO:0007669"/>
    <property type="project" value="InterPro"/>
</dbReference>
<evidence type="ECO:0000256" key="1">
    <source>
        <dbReference type="ARBA" id="ARBA00004141"/>
    </source>
</evidence>
<dbReference type="GO" id="GO:0005524">
    <property type="term" value="F:ATP binding"/>
    <property type="evidence" value="ECO:0007669"/>
    <property type="project" value="InterPro"/>
</dbReference>
<protein>
    <recommendedName>
        <fullName evidence="12">PGG domain-containing protein</fullName>
    </recommendedName>
</protein>
<feature type="transmembrane region" description="Helical" evidence="7">
    <location>
        <begin position="52"/>
        <end position="73"/>
    </location>
</feature>
<evidence type="ECO:0000313" key="10">
    <source>
        <dbReference type="EMBL" id="KAF9611590.1"/>
    </source>
</evidence>
<dbReference type="InterPro" id="IPR003959">
    <property type="entry name" value="ATPase_AAA_core"/>
</dbReference>
<sequence>MGEKELKDQTDFDLVVGALIATVSFTAGITVPGGYISDGGPNQGRAVLSNEIAFKTFVISNTFALLLSLYAVFSHFCARRLDNKEHIAPVHLKRYGRNCMTPQMNEDISSTMNEKIMDDGAGVSNVQEQGIVEPDSEADRSGNRELRYSRRMESRSALTHQVGYCAWTCMLQHIPELKLVRYLKNPKLFDKMGIKPPHGVLLEGPPGCGKTLVAKAIPGEVGVPSIKCLGT</sequence>
<evidence type="ECO:0000256" key="3">
    <source>
        <dbReference type="ARBA" id="ARBA00022737"/>
    </source>
</evidence>
<gene>
    <name evidence="10" type="ORF">IFM89_033594</name>
</gene>
<evidence type="ECO:0000256" key="5">
    <source>
        <dbReference type="ARBA" id="ARBA00023043"/>
    </source>
</evidence>
<evidence type="ECO:0000259" key="8">
    <source>
        <dbReference type="Pfam" id="PF00004"/>
    </source>
</evidence>
<dbReference type="Pfam" id="PF13962">
    <property type="entry name" value="PGG"/>
    <property type="match status" value="1"/>
</dbReference>
<dbReference type="Proteomes" id="UP000631114">
    <property type="component" value="Unassembled WGS sequence"/>
</dbReference>
<dbReference type="InterPro" id="IPR027417">
    <property type="entry name" value="P-loop_NTPase"/>
</dbReference>
<dbReference type="EMBL" id="JADFTS010000004">
    <property type="protein sequence ID" value="KAF9611590.1"/>
    <property type="molecule type" value="Genomic_DNA"/>
</dbReference>
<dbReference type="Gene3D" id="3.40.50.300">
    <property type="entry name" value="P-loop containing nucleotide triphosphate hydrolases"/>
    <property type="match status" value="1"/>
</dbReference>
<accession>A0A835LXW0</accession>